<evidence type="ECO:0000313" key="5">
    <source>
        <dbReference type="Proteomes" id="UP000007978"/>
    </source>
</evidence>
<protein>
    <recommendedName>
        <fullName evidence="3">MutL C-terminal dimerisation domain-containing protein</fullName>
    </recommendedName>
</protein>
<organism evidence="4 5">
    <name type="scientific">Fusarium pseudograminearum (strain CS3096)</name>
    <name type="common">Wheat and barley crown-rot fungus</name>
    <dbReference type="NCBI Taxonomy" id="1028729"/>
    <lineage>
        <taxon>Eukaryota</taxon>
        <taxon>Fungi</taxon>
        <taxon>Dikarya</taxon>
        <taxon>Ascomycota</taxon>
        <taxon>Pezizomycotina</taxon>
        <taxon>Sordariomycetes</taxon>
        <taxon>Hypocreomycetidae</taxon>
        <taxon>Hypocreales</taxon>
        <taxon>Nectriaceae</taxon>
        <taxon>Fusarium</taxon>
    </lineage>
</organism>
<proteinExistence type="inferred from homology"/>
<dbReference type="OrthoDB" id="429932at2759"/>
<gene>
    <name evidence="4" type="ORF">FPSE_07013</name>
</gene>
<dbReference type="PANTHER" id="PTHR10073:SF47">
    <property type="entry name" value="DNA MISMATCH REPAIR PROTEIN MLH3"/>
    <property type="match status" value="1"/>
</dbReference>
<dbReference type="InterPro" id="IPR014790">
    <property type="entry name" value="MutL_C"/>
</dbReference>
<dbReference type="RefSeq" id="XP_009258406.1">
    <property type="nucleotide sequence ID" value="XM_009260131.1"/>
</dbReference>
<dbReference type="InterPro" id="IPR042120">
    <property type="entry name" value="MutL_C_dimsub"/>
</dbReference>
<feature type="compositionally biased region" description="Low complexity" evidence="2">
    <location>
        <begin position="408"/>
        <end position="422"/>
    </location>
</feature>
<dbReference type="InterPro" id="IPR042121">
    <property type="entry name" value="MutL_C_regsub"/>
</dbReference>
<evidence type="ECO:0000256" key="2">
    <source>
        <dbReference type="SAM" id="MobiDB-lite"/>
    </source>
</evidence>
<dbReference type="eggNOG" id="KOG1977">
    <property type="taxonomic scope" value="Eukaryota"/>
</dbReference>
<sequence length="892" mass="98755">MTIRQLPQDVVDKIKSSVNITSLNGVVCGLIANSLDAGASKVNISVDYARGNCTVEDNGSGITPEEFKDGGGLGKLHHTSKWPTRSSLHGKHGDFLASLATFSLLTITSHHERHISHNSITVHNSRVLARQLPTPPESQLVNFDHGTRTTIRDLFGTMPVRVKQRSIFSERSALDKEWTKLTQAVVGMLLAWPASITVSLRHAATQRELRFRPPEKLDITSRTSRLLTQAGLADSSDVDAWVPISASCGPISVKGCICTNPVATRRSQFISLGITPITNEFGTDVLYEEINRIFGNSSFGVIDGQEGDRGASPKLDEFTGRELRSRKGIERWPIFYLRITTSSSEGIANPDQLGSHGQTLSAILDLLKATCYGFLKKHQFRPRKVQLRPEESLFSTARTLGRSKKPKSSNSSRASSVSSTFRSRSVAARVDNPFEGWHRVKVGRATPLSSTSKATDVCTKTRERHSPDRLVGEGGKLLRKPFDISSPEPEDLPSGLSTAISTFGSDIRTVDSETSDSNTSSGTAGRVAQRRDKQPSKWLQGVINSWENPVFQSVQALIPCIDGSTTDQPYACGMNKHVKIGAESMDLKGKISRHALSSATVIAQVDRKFILVKLSLESVKPENSILERQSSALVMLDQHAVDERCQLEELMLEYFTTDPLTNQVLPQIEPLDRPIIFEVPQEEWSLLEQHREYFAAWGIAYQTPPSAHRHKVVVNGLPPSIIERCRLEPRLLIELLRTEAWRSVDSSIPLVRPATAAPDKPLISRFNGCPRGAIMFNDILTIQQCEELIARLSRCAFPFQCAHGRPSMAPLVDLGNEGKFGGWKETEKQKKVSWKSWPVLYAMQNDVDSKNGRIPHPTNSNKVSSNANSTPQVPRKPPWPNGFMLKYALQRH</sequence>
<dbReference type="AlphaFoldDB" id="K3VFC0"/>
<feature type="region of interest" description="Disordered" evidence="2">
    <location>
        <begin position="848"/>
        <end position="882"/>
    </location>
</feature>
<dbReference type="eggNOG" id="KOG1978">
    <property type="taxonomic scope" value="Eukaryota"/>
</dbReference>
<feature type="compositionally biased region" description="Polar residues" evidence="2">
    <location>
        <begin position="857"/>
        <end position="872"/>
    </location>
</feature>
<feature type="domain" description="MutL C-terminal dimerisation" evidence="3">
    <location>
        <begin position="601"/>
        <end position="780"/>
    </location>
</feature>
<dbReference type="Proteomes" id="UP000007978">
    <property type="component" value="Chromosome 1"/>
</dbReference>
<name>K3VFC0_FUSPC</name>
<dbReference type="SUPFAM" id="SSF118116">
    <property type="entry name" value="DNA mismatch repair protein MutL"/>
    <property type="match status" value="1"/>
</dbReference>
<comment type="caution">
    <text evidence="4">The sequence shown here is derived from an EMBL/GenBank/DDBJ whole genome shotgun (WGS) entry which is preliminary data.</text>
</comment>
<dbReference type="SUPFAM" id="SSF55874">
    <property type="entry name" value="ATPase domain of HSP90 chaperone/DNA topoisomerase II/histidine kinase"/>
    <property type="match status" value="1"/>
</dbReference>
<feature type="region of interest" description="Disordered" evidence="2">
    <location>
        <begin position="451"/>
        <end position="474"/>
    </location>
</feature>
<dbReference type="Gene3D" id="3.30.1540.20">
    <property type="entry name" value="MutL, C-terminal domain, dimerisation subdomain"/>
    <property type="match status" value="1"/>
</dbReference>
<feature type="region of interest" description="Disordered" evidence="2">
    <location>
        <begin position="507"/>
        <end position="534"/>
    </location>
</feature>
<evidence type="ECO:0000313" key="4">
    <source>
        <dbReference type="EMBL" id="EKJ72827.1"/>
    </source>
</evidence>
<dbReference type="GO" id="GO:0016887">
    <property type="term" value="F:ATP hydrolysis activity"/>
    <property type="evidence" value="ECO:0007669"/>
    <property type="project" value="InterPro"/>
</dbReference>
<dbReference type="GeneID" id="20365631"/>
<dbReference type="HOGENOM" id="CLU_005415_0_0_1"/>
<dbReference type="GO" id="GO:0140664">
    <property type="term" value="F:ATP-dependent DNA damage sensor activity"/>
    <property type="evidence" value="ECO:0007669"/>
    <property type="project" value="InterPro"/>
</dbReference>
<dbReference type="Pfam" id="PF08676">
    <property type="entry name" value="MutL_C"/>
    <property type="match status" value="1"/>
</dbReference>
<evidence type="ECO:0000259" key="3">
    <source>
        <dbReference type="SMART" id="SM00853"/>
    </source>
</evidence>
<feature type="compositionally biased region" description="Basic and acidic residues" evidence="2">
    <location>
        <begin position="459"/>
        <end position="471"/>
    </location>
</feature>
<feature type="region of interest" description="Disordered" evidence="2">
    <location>
        <begin position="396"/>
        <end position="422"/>
    </location>
</feature>
<dbReference type="GO" id="GO:0005524">
    <property type="term" value="F:ATP binding"/>
    <property type="evidence" value="ECO:0007669"/>
    <property type="project" value="InterPro"/>
</dbReference>
<comment type="similarity">
    <text evidence="1">Belongs to the DNA mismatch repair MutL/HexB family.</text>
</comment>
<evidence type="ECO:0000256" key="1">
    <source>
        <dbReference type="ARBA" id="ARBA00006082"/>
    </source>
</evidence>
<dbReference type="Pfam" id="PF13589">
    <property type="entry name" value="HATPase_c_3"/>
    <property type="match status" value="1"/>
</dbReference>
<dbReference type="InterPro" id="IPR036890">
    <property type="entry name" value="HATPase_C_sf"/>
</dbReference>
<dbReference type="PANTHER" id="PTHR10073">
    <property type="entry name" value="DNA MISMATCH REPAIR PROTEIN MLH, PMS, MUTL"/>
    <property type="match status" value="1"/>
</dbReference>
<dbReference type="Gene3D" id="3.30.1370.100">
    <property type="entry name" value="MutL, C-terminal domain, regulatory subdomain"/>
    <property type="match status" value="1"/>
</dbReference>
<dbReference type="KEGG" id="fpu:FPSE_07013"/>
<dbReference type="Gene3D" id="3.30.565.10">
    <property type="entry name" value="Histidine kinase-like ATPase, C-terminal domain"/>
    <property type="match status" value="1"/>
</dbReference>
<keyword evidence="5" id="KW-1185">Reference proteome</keyword>
<dbReference type="EMBL" id="AFNW01000188">
    <property type="protein sequence ID" value="EKJ72827.1"/>
    <property type="molecule type" value="Genomic_DNA"/>
</dbReference>
<dbReference type="GO" id="GO:0006298">
    <property type="term" value="P:mismatch repair"/>
    <property type="evidence" value="ECO:0007669"/>
    <property type="project" value="InterPro"/>
</dbReference>
<dbReference type="InterPro" id="IPR038973">
    <property type="entry name" value="MutL/Mlh/Pms-like"/>
</dbReference>
<dbReference type="GO" id="GO:0032300">
    <property type="term" value="C:mismatch repair complex"/>
    <property type="evidence" value="ECO:0007669"/>
    <property type="project" value="InterPro"/>
</dbReference>
<accession>K3VFC0</accession>
<dbReference type="InterPro" id="IPR037198">
    <property type="entry name" value="MutL_C_sf"/>
</dbReference>
<reference evidence="4 5" key="1">
    <citation type="journal article" date="2012" name="PLoS Pathog.">
        <title>Comparative pathogenomics reveals horizontally acquired novel virulence genes in fungi infecting cereal hosts.</title>
        <authorList>
            <person name="Gardiner D.M."/>
            <person name="McDonald M.C."/>
            <person name="Covarelli L."/>
            <person name="Solomon P.S."/>
            <person name="Rusu A.G."/>
            <person name="Marshall M."/>
            <person name="Kazan K."/>
            <person name="Chakraborty S."/>
            <person name="McDonald B.A."/>
            <person name="Manners J.M."/>
        </authorList>
    </citation>
    <scope>NUCLEOTIDE SEQUENCE [LARGE SCALE GENOMIC DNA]</scope>
    <source>
        <strain evidence="4 5">CS3096</strain>
    </source>
</reference>
<dbReference type="SMART" id="SM00853">
    <property type="entry name" value="MutL_C"/>
    <property type="match status" value="1"/>
</dbReference>